<accession>A0A0J9DZM7</accession>
<evidence type="ECO:0000313" key="1">
    <source>
        <dbReference type="EMBL" id="KMW56111.1"/>
    </source>
</evidence>
<dbReference type="Gene3D" id="3.40.50.150">
    <property type="entry name" value="Vaccinia Virus protein VP39"/>
    <property type="match status" value="1"/>
</dbReference>
<dbReference type="AlphaFoldDB" id="A0A0J9DZM7"/>
<dbReference type="Proteomes" id="UP000037178">
    <property type="component" value="Unassembled WGS sequence"/>
</dbReference>
<proteinExistence type="predicted"/>
<gene>
    <name evidence="1" type="ORF">AIOL_001063</name>
</gene>
<dbReference type="SUPFAM" id="SSF53335">
    <property type="entry name" value="S-adenosyl-L-methionine-dependent methyltransferases"/>
    <property type="match status" value="1"/>
</dbReference>
<dbReference type="PATRIC" id="fig|1675527.3.peg.1133"/>
<dbReference type="EMBL" id="LFTY01000002">
    <property type="protein sequence ID" value="KMW56111.1"/>
    <property type="molecule type" value="Genomic_DNA"/>
</dbReference>
<comment type="caution">
    <text evidence="1">The sequence shown here is derived from an EMBL/GenBank/DDBJ whole genome shotgun (WGS) entry which is preliminary data.</text>
</comment>
<name>A0A0J9DZM7_9RHOB</name>
<evidence type="ECO:0000313" key="2">
    <source>
        <dbReference type="Proteomes" id="UP000037178"/>
    </source>
</evidence>
<keyword evidence="2" id="KW-1185">Reference proteome</keyword>
<protein>
    <recommendedName>
        <fullName evidence="3">Methyltransferase domain-containing protein</fullName>
    </recommendedName>
</protein>
<reference evidence="1 2" key="1">
    <citation type="submission" date="2015-06" db="EMBL/GenBank/DDBJ databases">
        <title>Draft genome sequence of an Alphaproteobacteria species associated to the Mediterranean sponge Oscarella lobularis.</title>
        <authorList>
            <person name="Jourda C."/>
            <person name="Santini S."/>
            <person name="Claverie J.-M."/>
        </authorList>
    </citation>
    <scope>NUCLEOTIDE SEQUENCE [LARGE SCALE GENOMIC DNA]</scope>
    <source>
        <strain evidence="1">IGS</strain>
    </source>
</reference>
<dbReference type="RefSeq" id="WP_049642040.1">
    <property type="nucleotide sequence ID" value="NZ_LFTY01000002.1"/>
</dbReference>
<evidence type="ECO:0008006" key="3">
    <source>
        <dbReference type="Google" id="ProtNLM"/>
    </source>
</evidence>
<dbReference type="OrthoDB" id="7666974at2"/>
<sequence length="246" mass="27628">MITADRDIDPSSLNYNMLGQSDLVNIVLQRSEVLTGVKRPGDVIRQWIAGDETRLRAEVQSNGVVLAQRAARVIQTEFETLQPTLDELRPKKIADIGCGYGFFDLFAHARYDAELLLIDIENNDRRHFGFEDEAAAYTSLQAAQRFLTENGVPPEKITTWNPEEDELEEGQEPDLAVSFLSCGYHFPVDMYLPFFRFGLAPGGAVILDLRNQAFQENKRLLSNLGRVVVLSSGPGCKRVLVRKGRK</sequence>
<organism evidence="1 2">
    <name type="scientific">Candidatus Rhodobacter oscarellae</name>
    <dbReference type="NCBI Taxonomy" id="1675527"/>
    <lineage>
        <taxon>Bacteria</taxon>
        <taxon>Pseudomonadati</taxon>
        <taxon>Pseudomonadota</taxon>
        <taxon>Alphaproteobacteria</taxon>
        <taxon>Rhodobacterales</taxon>
        <taxon>Rhodobacter group</taxon>
        <taxon>Rhodobacter</taxon>
    </lineage>
</organism>
<dbReference type="STRING" id="1675527.AIOL_001063"/>
<dbReference type="InterPro" id="IPR029063">
    <property type="entry name" value="SAM-dependent_MTases_sf"/>
</dbReference>